<protein>
    <submittedName>
        <fullName evidence="1">Uncharacterized protein</fullName>
    </submittedName>
</protein>
<reference evidence="1 2" key="1">
    <citation type="submission" date="2019-06" db="EMBL/GenBank/DDBJ databases">
        <title>Whole genome shotgun sequence of Flavobacterium flevense NBRC 14960.</title>
        <authorList>
            <person name="Hosoyama A."/>
            <person name="Uohara A."/>
            <person name="Ohji S."/>
            <person name="Ichikawa N."/>
        </authorList>
    </citation>
    <scope>NUCLEOTIDE SEQUENCE [LARGE SCALE GENOMIC DNA]</scope>
    <source>
        <strain evidence="1 2">NBRC 14960</strain>
    </source>
</reference>
<evidence type="ECO:0000313" key="2">
    <source>
        <dbReference type="Proteomes" id="UP000316775"/>
    </source>
</evidence>
<proteinExistence type="predicted"/>
<dbReference type="RefSeq" id="WP_170215522.1">
    <property type="nucleotide sequence ID" value="NZ_BJNP01000084.1"/>
</dbReference>
<evidence type="ECO:0000313" key="1">
    <source>
        <dbReference type="EMBL" id="GEC73830.1"/>
    </source>
</evidence>
<organism evidence="1 2">
    <name type="scientific">Flavobacterium flevense</name>
    <dbReference type="NCBI Taxonomy" id="983"/>
    <lineage>
        <taxon>Bacteria</taxon>
        <taxon>Pseudomonadati</taxon>
        <taxon>Bacteroidota</taxon>
        <taxon>Flavobacteriia</taxon>
        <taxon>Flavobacteriales</taxon>
        <taxon>Flavobacteriaceae</taxon>
        <taxon>Flavobacterium</taxon>
    </lineage>
</organism>
<keyword evidence="2" id="KW-1185">Reference proteome</keyword>
<dbReference type="EMBL" id="BJNP01000084">
    <property type="protein sequence ID" value="GEC73830.1"/>
    <property type="molecule type" value="Genomic_DNA"/>
</dbReference>
<accession>A0A4Y4B3N3</accession>
<dbReference type="AlphaFoldDB" id="A0A4Y4B3N3"/>
<name>A0A4Y4B3N3_9FLAO</name>
<comment type="caution">
    <text evidence="1">The sequence shown here is derived from an EMBL/GenBank/DDBJ whole genome shotgun (WGS) entry which is preliminary data.</text>
</comment>
<gene>
    <name evidence="1" type="ORF">FFL01_33690</name>
</gene>
<dbReference type="Proteomes" id="UP000316775">
    <property type="component" value="Unassembled WGS sequence"/>
</dbReference>
<sequence length="52" mass="6361">MEKKELKKIPIEEAMEFFRKEGMEMEREEAELVMAFLNNLTMIVIREYFDTE</sequence>